<protein>
    <recommendedName>
        <fullName evidence="2">acetyl-CoA C-acetyltransferase</fullName>
        <ecNumber evidence="2">2.3.1.9</ecNumber>
    </recommendedName>
    <alternativeName>
        <fullName evidence="5">Acetoacetyl-CoA thiolase</fullName>
    </alternativeName>
</protein>
<evidence type="ECO:0000313" key="11">
    <source>
        <dbReference type="Proteomes" id="UP000000378"/>
    </source>
</evidence>
<dbReference type="InterPro" id="IPR020616">
    <property type="entry name" value="Thiolase_N"/>
</dbReference>
<dbReference type="EMBL" id="CP002048">
    <property type="protein sequence ID" value="ADI02832.1"/>
    <property type="molecule type" value="Genomic_DNA"/>
</dbReference>
<evidence type="ECO:0000256" key="1">
    <source>
        <dbReference type="ARBA" id="ARBA00010982"/>
    </source>
</evidence>
<dbReference type="OrthoDB" id="56116at2"/>
<keyword evidence="11" id="KW-1185">Reference proteome</keyword>
<dbReference type="RefSeq" id="WP_013176234.1">
    <property type="nucleotide sequence ID" value="NC_014220.1"/>
</dbReference>
<feature type="active site" description="Acyl-thioester intermediate" evidence="6">
    <location>
        <position position="98"/>
    </location>
</feature>
<dbReference type="Proteomes" id="UP000000378">
    <property type="component" value="Chromosome"/>
</dbReference>
<dbReference type="AlphaFoldDB" id="D7CIV4"/>
<feature type="domain" description="Thiolase C-terminal" evidence="9">
    <location>
        <begin position="284"/>
        <end position="432"/>
    </location>
</feature>
<dbReference type="GO" id="GO:0003985">
    <property type="term" value="F:acetyl-CoA C-acetyltransferase activity"/>
    <property type="evidence" value="ECO:0007669"/>
    <property type="project" value="UniProtKB-EC"/>
</dbReference>
<dbReference type="PANTHER" id="PTHR18919:SF107">
    <property type="entry name" value="ACETYL-COA ACETYLTRANSFERASE, CYTOSOLIC"/>
    <property type="match status" value="1"/>
</dbReference>
<evidence type="ECO:0000259" key="9">
    <source>
        <dbReference type="Pfam" id="PF02803"/>
    </source>
</evidence>
<evidence type="ECO:0000313" key="10">
    <source>
        <dbReference type="EMBL" id="ADI02832.1"/>
    </source>
</evidence>
<sequence>MSFKKSKDDLVCVSAVRTPFGRFGGSMRDIDIYDLGAIAMKNALERIKMDPELIDEVWWGCGDTTNCKDPYTPVVARQSMLKAGIPPEKPSVTFDQACISGMDAVKYGGRSIQLGEAEIVMTGGATSFSTVPFLLRGIRWEGKRHTSFLVEDPIIPLGYKDYAPVAVDSGDVAVEYGVSREEQDEFAVASHVKYGKAYERGFFKQEMVPLELVKKDKKGNVVSKKVLEIDEQYRPDVKIEELARLKPIFGNPTVTAGNAPGMNDGACAQIFMKREKAEQLGLDVLYTVVAMSSIALQPRIMPVSPAFAIKKCLDVTGLTIDDMKFIEINEAFACVPLVATKLLSNQRFLTSDYNEMVKEASTKPILDNDDSKYQELKSKLNVNGSAIAVGHANTASGSRIMMTAAYNLKENGGGYAACAICGGLTQGAGCIIWVE</sequence>
<dbReference type="NCBIfam" id="TIGR01930">
    <property type="entry name" value="AcCoA-C-Actrans"/>
    <property type="match status" value="1"/>
</dbReference>
<dbReference type="eggNOG" id="COG0183">
    <property type="taxonomic scope" value="Bacteria"/>
</dbReference>
<dbReference type="InterPro" id="IPR002155">
    <property type="entry name" value="Thiolase"/>
</dbReference>
<evidence type="ECO:0000256" key="7">
    <source>
        <dbReference type="RuleBase" id="RU003557"/>
    </source>
</evidence>
<keyword evidence="4 7" id="KW-0012">Acyltransferase</keyword>
<evidence type="ECO:0000256" key="3">
    <source>
        <dbReference type="ARBA" id="ARBA00022679"/>
    </source>
</evidence>
<reference evidence="10 11" key="2">
    <citation type="journal article" date="2010" name="Stand. Genomic Sci.">
        <title>Complete genome sequence of Syntrophothermus lipocalidus type strain (TGB-C1).</title>
        <authorList>
            <person name="Djao O.D."/>
            <person name="Zhang X."/>
            <person name="Lucas S."/>
            <person name="Lapidus A."/>
            <person name="Del Rio T.G."/>
            <person name="Nolan M."/>
            <person name="Tice H."/>
            <person name="Cheng J.F."/>
            <person name="Han C."/>
            <person name="Tapia R."/>
            <person name="Goodwin L."/>
            <person name="Pitluck S."/>
            <person name="Liolios K."/>
            <person name="Ivanova N."/>
            <person name="Mavromatis K."/>
            <person name="Mikhailova N."/>
            <person name="Ovchinnikova G."/>
            <person name="Pati A."/>
            <person name="Brambilla E."/>
            <person name="Chen A."/>
            <person name="Palaniappan K."/>
            <person name="Land M."/>
            <person name="Hauser L."/>
            <person name="Chang Y.J."/>
            <person name="Jeffries C.D."/>
            <person name="Rohde M."/>
            <person name="Sikorski J."/>
            <person name="Spring S."/>
            <person name="Goker M."/>
            <person name="Detter J.C."/>
            <person name="Woyke T."/>
            <person name="Bristow J."/>
            <person name="Eisen J.A."/>
            <person name="Markowitz V."/>
            <person name="Hugenholtz P."/>
            <person name="Kyrpides N.C."/>
            <person name="Klenk H.P."/>
        </authorList>
    </citation>
    <scope>NUCLEOTIDE SEQUENCE [LARGE SCALE GENOMIC DNA]</scope>
    <source>
        <strain evidence="11">DSM 12680 / TGB-C1</strain>
    </source>
</reference>
<dbReference type="SUPFAM" id="SSF53901">
    <property type="entry name" value="Thiolase-like"/>
    <property type="match status" value="2"/>
</dbReference>
<dbReference type="PIRSF" id="PIRSF000429">
    <property type="entry name" value="Ac-CoA_Ac_transf"/>
    <property type="match status" value="1"/>
</dbReference>
<evidence type="ECO:0000256" key="4">
    <source>
        <dbReference type="ARBA" id="ARBA00023315"/>
    </source>
</evidence>
<evidence type="ECO:0000256" key="2">
    <source>
        <dbReference type="ARBA" id="ARBA00012705"/>
    </source>
</evidence>
<dbReference type="PANTHER" id="PTHR18919">
    <property type="entry name" value="ACETYL-COA C-ACYLTRANSFERASE"/>
    <property type="match status" value="1"/>
</dbReference>
<dbReference type="InterPro" id="IPR020617">
    <property type="entry name" value="Thiolase_C"/>
</dbReference>
<feature type="domain" description="Thiolase N-terminal" evidence="8">
    <location>
        <begin position="11"/>
        <end position="274"/>
    </location>
</feature>
<dbReference type="EC" id="2.3.1.9" evidence="2"/>
<name>D7CIV4_SYNLT</name>
<dbReference type="InterPro" id="IPR016039">
    <property type="entry name" value="Thiolase-like"/>
</dbReference>
<dbReference type="STRING" id="643648.Slip_2085"/>
<feature type="active site" description="Proton acceptor" evidence="6">
    <location>
        <position position="391"/>
    </location>
</feature>
<accession>D7CIV4</accession>
<dbReference type="Pfam" id="PF02803">
    <property type="entry name" value="Thiolase_C"/>
    <property type="match status" value="1"/>
</dbReference>
<proteinExistence type="inferred from homology"/>
<dbReference type="HOGENOM" id="CLU_031026_0_0_9"/>
<reference evidence="11" key="1">
    <citation type="journal article" date="2010" name="Stand. Genomic Sci.">
        <title>Complete genome sequence of Syntrophothermus lipocalidus type strain (TGB-C1T).</title>
        <authorList>
            <consortium name="US DOE Joint Genome Institute (JGI-PGF)"/>
            <person name="Djao O."/>
            <person name="Zhang X."/>
            <person name="Lucas S."/>
            <person name="Lapidus A."/>
            <person name="Glavina Del Rio T."/>
            <person name="Nolan M."/>
            <person name="Tice H."/>
            <person name="Cheng J."/>
            <person name="Han C."/>
            <person name="Tapia R."/>
            <person name="Goodwin L."/>
            <person name="Pitluck S."/>
            <person name="Liolios K."/>
            <person name="Ivanova N."/>
            <person name="Mavromatis K."/>
            <person name="Mikhailova N."/>
            <person name="Ovchinnikova G."/>
            <person name="Pati A."/>
            <person name="Brambilla E."/>
            <person name="Chen A."/>
            <person name="Palaniappan K."/>
            <person name="Land M."/>
            <person name="Hauser L."/>
            <person name="Chang Y."/>
            <person name="Jeffries C."/>
            <person name="Rohde M."/>
            <person name="Sikorski J."/>
            <person name="Spring S."/>
            <person name="Goker M."/>
            <person name="Detter J."/>
            <person name="Woyke T."/>
            <person name="Bristow J."/>
            <person name="Eisen J."/>
            <person name="Markowitz V."/>
            <person name="Hugenholtz P."/>
            <person name="Kyrpides N."/>
            <person name="Klenk H."/>
        </authorList>
    </citation>
    <scope>NUCLEOTIDE SEQUENCE [LARGE SCALE GENOMIC DNA]</scope>
    <source>
        <strain evidence="11">DSM 12680 / TGB-C1</strain>
    </source>
</reference>
<evidence type="ECO:0000259" key="8">
    <source>
        <dbReference type="Pfam" id="PF00108"/>
    </source>
</evidence>
<dbReference type="Gene3D" id="3.40.47.10">
    <property type="match status" value="1"/>
</dbReference>
<organism evidence="10 11">
    <name type="scientific">Syntrophothermus lipocalidus (strain DSM 12680 / TGB-C1)</name>
    <dbReference type="NCBI Taxonomy" id="643648"/>
    <lineage>
        <taxon>Bacteria</taxon>
        <taxon>Bacillati</taxon>
        <taxon>Bacillota</taxon>
        <taxon>Clostridia</taxon>
        <taxon>Eubacteriales</taxon>
        <taxon>Syntrophomonadaceae</taxon>
        <taxon>Syntrophothermus</taxon>
    </lineage>
</organism>
<dbReference type="KEGG" id="slp:Slip_2085"/>
<dbReference type="GO" id="GO:0006635">
    <property type="term" value="P:fatty acid beta-oxidation"/>
    <property type="evidence" value="ECO:0007669"/>
    <property type="project" value="TreeGrafter"/>
</dbReference>
<dbReference type="Pfam" id="PF00108">
    <property type="entry name" value="Thiolase_N"/>
    <property type="match status" value="1"/>
</dbReference>
<evidence type="ECO:0000256" key="6">
    <source>
        <dbReference type="PIRSR" id="PIRSR000429-1"/>
    </source>
</evidence>
<gene>
    <name evidence="10" type="ordered locus">Slip_2085</name>
</gene>
<dbReference type="CDD" id="cd00751">
    <property type="entry name" value="thiolase"/>
    <property type="match status" value="1"/>
</dbReference>
<evidence type="ECO:0000256" key="5">
    <source>
        <dbReference type="ARBA" id="ARBA00030755"/>
    </source>
</evidence>
<keyword evidence="3 7" id="KW-0808">Transferase</keyword>
<feature type="active site" description="Proton acceptor" evidence="6">
    <location>
        <position position="421"/>
    </location>
</feature>
<comment type="similarity">
    <text evidence="1 7">Belongs to the thiolase-like superfamily. Thiolase family.</text>
</comment>